<protein>
    <recommendedName>
        <fullName evidence="2">Thioredoxin domain-containing protein</fullName>
    </recommendedName>
</protein>
<feature type="region of interest" description="Disordered" evidence="1">
    <location>
        <begin position="164"/>
        <end position="184"/>
    </location>
</feature>
<dbReference type="InterPro" id="IPR012336">
    <property type="entry name" value="Thioredoxin-like_fold"/>
</dbReference>
<dbReference type="CDD" id="cd02964">
    <property type="entry name" value="TryX_like_family"/>
    <property type="match status" value="1"/>
</dbReference>
<dbReference type="SUPFAM" id="SSF52833">
    <property type="entry name" value="Thioredoxin-like"/>
    <property type="match status" value="1"/>
</dbReference>
<dbReference type="Proteomes" id="UP001374579">
    <property type="component" value="Unassembled WGS sequence"/>
</dbReference>
<accession>A0AAN9B821</accession>
<dbReference type="Pfam" id="PF13905">
    <property type="entry name" value="Thioredoxin_8"/>
    <property type="match status" value="1"/>
</dbReference>
<dbReference type="GO" id="GO:0007600">
    <property type="term" value="P:sensory perception"/>
    <property type="evidence" value="ECO:0007669"/>
    <property type="project" value="InterPro"/>
</dbReference>
<evidence type="ECO:0000256" key="1">
    <source>
        <dbReference type="SAM" id="MobiDB-lite"/>
    </source>
</evidence>
<dbReference type="InterPro" id="IPR036249">
    <property type="entry name" value="Thioredoxin-like_sf"/>
</dbReference>
<dbReference type="InterPro" id="IPR029519">
    <property type="entry name" value="RdCVF2"/>
</dbReference>
<feature type="compositionally biased region" description="Low complexity" evidence="1">
    <location>
        <begin position="167"/>
        <end position="176"/>
    </location>
</feature>
<proteinExistence type="predicted"/>
<evidence type="ECO:0000313" key="3">
    <source>
        <dbReference type="EMBL" id="KAK7101036.1"/>
    </source>
</evidence>
<evidence type="ECO:0000259" key="2">
    <source>
        <dbReference type="PROSITE" id="PS51352"/>
    </source>
</evidence>
<dbReference type="GO" id="GO:0045494">
    <property type="term" value="P:photoreceptor cell maintenance"/>
    <property type="evidence" value="ECO:0007669"/>
    <property type="project" value="InterPro"/>
</dbReference>
<name>A0AAN9B821_9CAEN</name>
<sequence length="184" mass="20838">MAEFLKDAVLLTKKNSAVETEEELTNCGTAKGETVLEGKVVALFFSAAWCPPCQHFIPVLRDVYKELIERHSDFEIIFVSMDKSEDEMMDYYREKHGNWLALPYEDPLKDALVEKYNISIIPKLVVIGPDGEMITSKGRKDIQDKGLISFRGWHSAMMAAAKKADQHQQLLEQQEAAADDEEKG</sequence>
<comment type="caution">
    <text evidence="3">The sequence shown here is derived from an EMBL/GenBank/DDBJ whole genome shotgun (WGS) entry which is preliminary data.</text>
</comment>
<dbReference type="AlphaFoldDB" id="A0AAN9B821"/>
<feature type="domain" description="Thioredoxin" evidence="2">
    <location>
        <begin position="1"/>
        <end position="163"/>
    </location>
</feature>
<organism evidence="3 4">
    <name type="scientific">Littorina saxatilis</name>
    <dbReference type="NCBI Taxonomy" id="31220"/>
    <lineage>
        <taxon>Eukaryota</taxon>
        <taxon>Metazoa</taxon>
        <taxon>Spiralia</taxon>
        <taxon>Lophotrochozoa</taxon>
        <taxon>Mollusca</taxon>
        <taxon>Gastropoda</taxon>
        <taxon>Caenogastropoda</taxon>
        <taxon>Littorinimorpha</taxon>
        <taxon>Littorinoidea</taxon>
        <taxon>Littorinidae</taxon>
        <taxon>Littorina</taxon>
    </lineage>
</organism>
<dbReference type="Gene3D" id="3.40.30.10">
    <property type="entry name" value="Glutaredoxin"/>
    <property type="match status" value="1"/>
</dbReference>
<dbReference type="PROSITE" id="PS51352">
    <property type="entry name" value="THIOREDOXIN_2"/>
    <property type="match status" value="1"/>
</dbReference>
<dbReference type="EMBL" id="JBAMIC010000011">
    <property type="protein sequence ID" value="KAK7101036.1"/>
    <property type="molecule type" value="Genomic_DNA"/>
</dbReference>
<evidence type="ECO:0000313" key="4">
    <source>
        <dbReference type="Proteomes" id="UP001374579"/>
    </source>
</evidence>
<dbReference type="PANTHER" id="PTHR46762:SF1">
    <property type="entry name" value="NUCLEOREDOXIN-LIKE PROTEIN 2"/>
    <property type="match status" value="1"/>
</dbReference>
<dbReference type="InterPro" id="IPR013766">
    <property type="entry name" value="Thioredoxin_domain"/>
</dbReference>
<gene>
    <name evidence="3" type="ORF">V1264_023884</name>
</gene>
<reference evidence="3 4" key="1">
    <citation type="submission" date="2024-02" db="EMBL/GenBank/DDBJ databases">
        <title>Chromosome-scale genome assembly of the rough periwinkle Littorina saxatilis.</title>
        <authorList>
            <person name="De Jode A."/>
            <person name="Faria R."/>
            <person name="Formenti G."/>
            <person name="Sims Y."/>
            <person name="Smith T.P."/>
            <person name="Tracey A."/>
            <person name="Wood J.M.D."/>
            <person name="Zagrodzka Z.B."/>
            <person name="Johannesson K."/>
            <person name="Butlin R.K."/>
            <person name="Leder E.H."/>
        </authorList>
    </citation>
    <scope>NUCLEOTIDE SEQUENCE [LARGE SCALE GENOMIC DNA]</scope>
    <source>
        <strain evidence="3">Snail1</strain>
        <tissue evidence="3">Muscle</tissue>
    </source>
</reference>
<keyword evidence="4" id="KW-1185">Reference proteome</keyword>
<dbReference type="PANTHER" id="PTHR46762">
    <property type="entry name" value="NUCLEOREDOXIN-LIKE PROTEIN 2"/>
    <property type="match status" value="1"/>
</dbReference>